<keyword evidence="1" id="KW-0245">EGF-like domain</keyword>
<feature type="compositionally biased region" description="Pro residues" evidence="2">
    <location>
        <begin position="1743"/>
        <end position="1752"/>
    </location>
</feature>
<name>W4H899_APHAT</name>
<gene>
    <name evidence="4" type="ORF">H257_01054</name>
</gene>
<protein>
    <recommendedName>
        <fullName evidence="3">EGF-like domain-containing protein</fullName>
    </recommendedName>
</protein>
<accession>W4H899</accession>
<dbReference type="Gene3D" id="2.10.25.10">
    <property type="entry name" value="Laminin"/>
    <property type="match status" value="1"/>
</dbReference>
<dbReference type="OrthoDB" id="75434at2759"/>
<reference evidence="4" key="1">
    <citation type="submission" date="2013-12" db="EMBL/GenBank/DDBJ databases">
        <title>The Genome Sequence of Aphanomyces astaci APO3.</title>
        <authorList>
            <consortium name="The Broad Institute Genomics Platform"/>
            <person name="Russ C."/>
            <person name="Tyler B."/>
            <person name="van West P."/>
            <person name="Dieguez-Uribeondo J."/>
            <person name="Young S.K."/>
            <person name="Zeng Q."/>
            <person name="Gargeya S."/>
            <person name="Fitzgerald M."/>
            <person name="Abouelleil A."/>
            <person name="Alvarado L."/>
            <person name="Chapman S.B."/>
            <person name="Gainer-Dewar J."/>
            <person name="Goldberg J."/>
            <person name="Griggs A."/>
            <person name="Gujja S."/>
            <person name="Hansen M."/>
            <person name="Howarth C."/>
            <person name="Imamovic A."/>
            <person name="Ireland A."/>
            <person name="Larimer J."/>
            <person name="McCowan C."/>
            <person name="Murphy C."/>
            <person name="Pearson M."/>
            <person name="Poon T.W."/>
            <person name="Priest M."/>
            <person name="Roberts A."/>
            <person name="Saif S."/>
            <person name="Shea T."/>
            <person name="Sykes S."/>
            <person name="Wortman J."/>
            <person name="Nusbaum C."/>
            <person name="Birren B."/>
        </authorList>
    </citation>
    <scope>NUCLEOTIDE SEQUENCE [LARGE SCALE GENOMIC DNA]</scope>
    <source>
        <strain evidence="4">APO3</strain>
    </source>
</reference>
<feature type="region of interest" description="Disordered" evidence="2">
    <location>
        <begin position="1715"/>
        <end position="1755"/>
    </location>
</feature>
<evidence type="ECO:0000256" key="2">
    <source>
        <dbReference type="SAM" id="MobiDB-lite"/>
    </source>
</evidence>
<dbReference type="STRING" id="112090.W4H899"/>
<dbReference type="PROSITE" id="PS50026">
    <property type="entry name" value="EGF_3"/>
    <property type="match status" value="1"/>
</dbReference>
<dbReference type="EMBL" id="KI913115">
    <property type="protein sequence ID" value="ETV87509.1"/>
    <property type="molecule type" value="Genomic_DNA"/>
</dbReference>
<dbReference type="RefSeq" id="XP_009822372.1">
    <property type="nucleotide sequence ID" value="XM_009824070.1"/>
</dbReference>
<dbReference type="GeneID" id="20803050"/>
<evidence type="ECO:0000256" key="1">
    <source>
        <dbReference type="PROSITE-ProRule" id="PRU00076"/>
    </source>
</evidence>
<sequence length="1781" mass="188774">MESCDEGNLTASGGCDATCRTAPRWECYQQGTPCKRCIHATGYKVDGVNPASMCPFCYNLIKDVLTPCSSSLFNPVSTTPATALASDNYAANYCAAIAANATLRDPGCDSYVNQTRANTVPTIASACEYSIRNVTINLPQLFALKFAIFTCKFVDAMGIRTDTTPKFYFSNPLDFLSSSTKATLTANASAALSALYGNRPSKLYSLRDLRLSDYFPYVNPNILVNGDLLAIPNPLGRLAIFPNGTTINIDCATYSYNVGLIALPPTKNPLQWAVKATLLRLKFMAINTDDTTISDFASLSPELLTADTTPVNGILQFAHLLGRSVKDDATGVTTDYPTTVCSGSNCLNVENAIKKGLGRIQLKSRLFDNTCADSDTTCKYPVDKCRYVPLSPKNLTLDAVSIQQTSTSVVANIQKISSATTTVDTMQGFLHVAMAASTKVFSDTLSLFWAAVATGMQSKVLKNVANYCGVRQFLSNSSINPMWLANPCCNSALADFMCCMPQNVPDGAIPVLSGIQKDVVRANCPLNADSMLSFLNGAYVGLTSVQAAVNSLNALALQSDVHGTVESLQRDCQTALLNASATSCQSDNDCTACQYSQCQIDPTTLAGKCTVPWNNIIDCTVECITESMDPLLLRYLKEDWNLTGVNTSQDLANAFTRYTADMGCTGPMATSSDIGKTSSLFVCNSTCQVANMCEDKDYQWFLRDGLNNPLLDFGVAATCTGNGGRRVCSGYDATGTCQTYQCTFDTIQSGCKDESQCVAQCQLPLTAGGCKVANGRWYADATGIGRCCPPDAYFYAGNQTTTAVCTYQLPNAPALAYQLRDPLCCAANNGTWFMVDDSTGSCCFGRIITIQNAGVNQLACQTAITGWDVATCVGACVTSFESSCTACQTKSALAECCGIQTSSANQTACLSKKSCNNLRLPNGNCNDSTPFCSKCTGQNCISVTQPPTCLIEVSTASDCTTAGGTWSAASKQCLAVSGSNVAASDCFVRPDLCPSVTNFTSFYTVVPLYPRRITRCLFGCYLPSLSKASCTANTKYMWDTTHGNGSGICVGRRNTIKTLASCTTEGGVYLNATKSYFPGAFTTQAQCDQGGCIGSPSNDGWSSAQCLNTSFGSCDSQCNMCTTQTQPFAQQSLGGCFSSDATYCTSVNAASTPCLVADATTSTACSILTSTSWRTCSQYTSTSTCSNTTDPYASTLKCLWAAQPCPTRSLCLAQGKCDDFDNMRQQCLDAGWTYGDTCFAFVVSNVSSTIQTKACNNCNRINGVCVAPVTSLTPCPVEKAHPMGCRVYGVSDSATCTTKGGAWYTRATTQAQCLSTKACRDPVTGATSKKNSTECSKCNGKIASLFSWWPGQWRSPRVETYSWNSNGTKLMAVNEWKQTISDEKLSAALVRPMVRRFATLQGQKALVLYNSMSEVLATLACACGVGASSSCFKTQPKGALVAQTSVFCGLAYTATTGFSTAQVSTTCPASTSPARRRLTDSAETATIEWSTFPLASFVLFPLTPKCNSSELNPLVVTTTNGLVYGQLLGPGQVYVVTAGQVDAVDLCLPLSPNVHSWDVLFDTVDVATYKDGMFSPLHLQTFLPSPPDQICFEALANTSYFPIKRANVTNVETMACPFTCASNTSVCVYNVTSQAPECICRCGASGPTCSVGCDNGVCACKDGFGGSDCTTPQCPTGSSLIPCSNSGVCNEDGTCTCNANFRGAACDDPVPTTTTVTPSPLQIPPTDAPTTTSTAPAQTSSTTPPPSTPTPTPTKSIAMQVHTSSLGIVCGVLVAAILHLY</sequence>
<feature type="domain" description="EGF-like" evidence="3">
    <location>
        <begin position="1670"/>
        <end position="1707"/>
    </location>
</feature>
<dbReference type="PROSITE" id="PS00022">
    <property type="entry name" value="EGF_1"/>
    <property type="match status" value="1"/>
</dbReference>
<keyword evidence="1" id="KW-1015">Disulfide bond</keyword>
<evidence type="ECO:0000313" key="4">
    <source>
        <dbReference type="EMBL" id="ETV87509.1"/>
    </source>
</evidence>
<proteinExistence type="predicted"/>
<dbReference type="InterPro" id="IPR000742">
    <property type="entry name" value="EGF"/>
</dbReference>
<feature type="disulfide bond" evidence="1">
    <location>
        <begin position="1697"/>
        <end position="1706"/>
    </location>
</feature>
<organism evidence="4">
    <name type="scientific">Aphanomyces astaci</name>
    <name type="common">Crayfish plague agent</name>
    <dbReference type="NCBI Taxonomy" id="112090"/>
    <lineage>
        <taxon>Eukaryota</taxon>
        <taxon>Sar</taxon>
        <taxon>Stramenopiles</taxon>
        <taxon>Oomycota</taxon>
        <taxon>Saprolegniomycetes</taxon>
        <taxon>Saprolegniales</taxon>
        <taxon>Verrucalvaceae</taxon>
        <taxon>Aphanomyces</taxon>
    </lineage>
</organism>
<feature type="compositionally biased region" description="Low complexity" evidence="2">
    <location>
        <begin position="1728"/>
        <end position="1742"/>
    </location>
</feature>
<comment type="caution">
    <text evidence="1">Lacks conserved residue(s) required for the propagation of feature annotation.</text>
</comment>
<evidence type="ECO:0000259" key="3">
    <source>
        <dbReference type="PROSITE" id="PS50026"/>
    </source>
</evidence>
<dbReference type="VEuPathDB" id="FungiDB:H257_01054"/>